<dbReference type="SUPFAM" id="SSF56784">
    <property type="entry name" value="HAD-like"/>
    <property type="match status" value="1"/>
</dbReference>
<reference evidence="7" key="4">
    <citation type="submission" date="2025-09" db="UniProtKB">
        <authorList>
            <consortium name="Ensembl"/>
        </authorList>
    </citation>
    <scope>IDENTIFICATION</scope>
</reference>
<dbReference type="AlphaFoldDB" id="F6ZMG2"/>
<dbReference type="InterPro" id="IPR008380">
    <property type="entry name" value="HAD-SF_hydro_IG_5-nucl"/>
</dbReference>
<dbReference type="OMA" id="ICSNPYG"/>
<evidence type="ECO:0000256" key="1">
    <source>
        <dbReference type="ARBA" id="ARBA00009589"/>
    </source>
</evidence>
<keyword evidence="8" id="KW-1185">Reference proteome</keyword>
<protein>
    <recommendedName>
        <fullName evidence="6">5'-nucleotidase domain-containing protein 1</fullName>
    </recommendedName>
</protein>
<sequence>FCTMFSLKECDAIGFDMDHTLCRYVLSTQIELGHQALAQYLVKEKKYPKRLADPVLDDPNLVYCGGLLFDGQHKALVKMDENGKVEKAAFGTEMISDSEISKLYSSDMYCSHYSKVLSGTLSEKGVYHLHDNNFDMTLTVLLSRMMEIAEKQNNETKLNVFADFYEGISHAWDAASFSGGNSMFFEELKSNPGKYLHKCPDVVKTWLKALKAEGKVLFLLTSSHCDFAKHVMDYCFEDDWRSYFDVVISKAKKPRFFNEQFPFKVVDPDHVCELATEALELELNGWYSEGSSHVLHEHLKKWSGKESAKVVYFGDSVKSDIVPAKQKCDWEAVYIMDALRAEKGALNPLSGHEKSLLFSEGFGPLLKSTNGTGTCNSFFCKLIEKYATIAMPSVEYMASLPIDFQYSRLGNGNGYYPGKPNNILKQNYRLQES</sequence>
<comment type="similarity">
    <text evidence="1">Belongs to the 5'(3')-deoxyribonucleotidase family.</text>
</comment>
<dbReference type="GeneTree" id="ENSGT00940000155676"/>
<dbReference type="EMBL" id="EAAA01001195">
    <property type="status" value="NOT_ANNOTATED_CDS"/>
    <property type="molecule type" value="Genomic_DNA"/>
</dbReference>
<keyword evidence="3" id="KW-0378">Hydrolase</keyword>
<reference evidence="7" key="3">
    <citation type="submission" date="2025-08" db="UniProtKB">
        <authorList>
            <consortium name="Ensembl"/>
        </authorList>
    </citation>
    <scope>IDENTIFICATION</scope>
</reference>
<keyword evidence="5" id="KW-0007">Acetylation</keyword>
<reference evidence="7" key="2">
    <citation type="journal article" date="2008" name="Genome Biol.">
        <title>Improved genome assembly and evidence-based global gene model set for the chordate Ciona intestinalis: new insight into intron and operon populations.</title>
        <authorList>
            <person name="Satou Y."/>
            <person name="Mineta K."/>
            <person name="Ogasawara M."/>
            <person name="Sasakura Y."/>
            <person name="Shoguchi E."/>
            <person name="Ueno K."/>
            <person name="Yamada L."/>
            <person name="Matsumoto J."/>
            <person name="Wasserscheid J."/>
            <person name="Dewar K."/>
            <person name="Wiley G.B."/>
            <person name="Macmil S.L."/>
            <person name="Roe B.A."/>
            <person name="Zeller R.W."/>
            <person name="Hastings K.E."/>
            <person name="Lemaire P."/>
            <person name="Lindquist E."/>
            <person name="Endo T."/>
            <person name="Hotta K."/>
            <person name="Inaba K."/>
        </authorList>
    </citation>
    <scope>NUCLEOTIDE SEQUENCE [LARGE SCALE GENOMIC DNA]</scope>
    <source>
        <strain evidence="7">wild type</strain>
    </source>
</reference>
<dbReference type="InterPro" id="IPR023214">
    <property type="entry name" value="HAD_sf"/>
</dbReference>
<evidence type="ECO:0000313" key="8">
    <source>
        <dbReference type="Proteomes" id="UP000008144"/>
    </source>
</evidence>
<evidence type="ECO:0000256" key="6">
    <source>
        <dbReference type="ARBA" id="ARBA00069357"/>
    </source>
</evidence>
<evidence type="ECO:0000256" key="5">
    <source>
        <dbReference type="ARBA" id="ARBA00022990"/>
    </source>
</evidence>
<evidence type="ECO:0000256" key="4">
    <source>
        <dbReference type="ARBA" id="ARBA00022842"/>
    </source>
</evidence>
<evidence type="ECO:0000256" key="2">
    <source>
        <dbReference type="ARBA" id="ARBA00022723"/>
    </source>
</evidence>
<organism evidence="7 8">
    <name type="scientific">Ciona intestinalis</name>
    <name type="common">Transparent sea squirt</name>
    <name type="synonym">Ascidia intestinalis</name>
    <dbReference type="NCBI Taxonomy" id="7719"/>
    <lineage>
        <taxon>Eukaryota</taxon>
        <taxon>Metazoa</taxon>
        <taxon>Chordata</taxon>
        <taxon>Tunicata</taxon>
        <taxon>Ascidiacea</taxon>
        <taxon>Phlebobranchia</taxon>
        <taxon>Cionidae</taxon>
        <taxon>Ciona</taxon>
    </lineage>
</organism>
<keyword evidence="2" id="KW-0479">Metal-binding</keyword>
<evidence type="ECO:0000256" key="3">
    <source>
        <dbReference type="ARBA" id="ARBA00022801"/>
    </source>
</evidence>
<name>F6ZMG2_CIOIN</name>
<keyword evidence="4" id="KW-0460">Magnesium</keyword>
<dbReference type="GO" id="GO:0046872">
    <property type="term" value="F:metal ion binding"/>
    <property type="evidence" value="ECO:0007669"/>
    <property type="project" value="UniProtKB-KW"/>
</dbReference>
<dbReference type="PANTHER" id="PTHR12103:SF38">
    <property type="entry name" value="5'-NUCLEOTIDASE DOMAIN-CONTAINING PROTEIN 1"/>
    <property type="match status" value="1"/>
</dbReference>
<dbReference type="Pfam" id="PF05761">
    <property type="entry name" value="5_nucleotid"/>
    <property type="match status" value="1"/>
</dbReference>
<dbReference type="Proteomes" id="UP000008144">
    <property type="component" value="Chromosome 14"/>
</dbReference>
<accession>F6ZMG2</accession>
<dbReference type="FunCoup" id="F6ZMG2">
    <property type="interactions" value="130"/>
</dbReference>
<reference evidence="8" key="1">
    <citation type="journal article" date="2002" name="Science">
        <title>The draft genome of Ciona intestinalis: insights into chordate and vertebrate origins.</title>
        <authorList>
            <person name="Dehal P."/>
            <person name="Satou Y."/>
            <person name="Campbell R.K."/>
            <person name="Chapman J."/>
            <person name="Degnan B."/>
            <person name="De Tomaso A."/>
            <person name="Davidson B."/>
            <person name="Di Gregorio A."/>
            <person name="Gelpke M."/>
            <person name="Goodstein D.M."/>
            <person name="Harafuji N."/>
            <person name="Hastings K.E."/>
            <person name="Ho I."/>
            <person name="Hotta K."/>
            <person name="Huang W."/>
            <person name="Kawashima T."/>
            <person name="Lemaire P."/>
            <person name="Martinez D."/>
            <person name="Meinertzhagen I.A."/>
            <person name="Necula S."/>
            <person name="Nonaka M."/>
            <person name="Putnam N."/>
            <person name="Rash S."/>
            <person name="Saiga H."/>
            <person name="Satake M."/>
            <person name="Terry A."/>
            <person name="Yamada L."/>
            <person name="Wang H.G."/>
            <person name="Awazu S."/>
            <person name="Azumi K."/>
            <person name="Boore J."/>
            <person name="Branno M."/>
            <person name="Chin-Bow S."/>
            <person name="DeSantis R."/>
            <person name="Doyle S."/>
            <person name="Francino P."/>
            <person name="Keys D.N."/>
            <person name="Haga S."/>
            <person name="Hayashi H."/>
            <person name="Hino K."/>
            <person name="Imai K.S."/>
            <person name="Inaba K."/>
            <person name="Kano S."/>
            <person name="Kobayashi K."/>
            <person name="Kobayashi M."/>
            <person name="Lee B.I."/>
            <person name="Makabe K.W."/>
            <person name="Manohar C."/>
            <person name="Matassi G."/>
            <person name="Medina M."/>
            <person name="Mochizuki Y."/>
            <person name="Mount S."/>
            <person name="Morishita T."/>
            <person name="Miura S."/>
            <person name="Nakayama A."/>
            <person name="Nishizaka S."/>
            <person name="Nomoto H."/>
            <person name="Ohta F."/>
            <person name="Oishi K."/>
            <person name="Rigoutsos I."/>
            <person name="Sano M."/>
            <person name="Sasaki A."/>
            <person name="Sasakura Y."/>
            <person name="Shoguchi E."/>
            <person name="Shin-i T."/>
            <person name="Spagnuolo A."/>
            <person name="Stainier D."/>
            <person name="Suzuki M.M."/>
            <person name="Tassy O."/>
            <person name="Takatori N."/>
            <person name="Tokuoka M."/>
            <person name="Yagi K."/>
            <person name="Yoshizaki F."/>
            <person name="Wada S."/>
            <person name="Zhang C."/>
            <person name="Hyatt P.D."/>
            <person name="Larimer F."/>
            <person name="Detter C."/>
            <person name="Doggett N."/>
            <person name="Glavina T."/>
            <person name="Hawkins T."/>
            <person name="Richardson P."/>
            <person name="Lucas S."/>
            <person name="Kohara Y."/>
            <person name="Levine M."/>
            <person name="Satoh N."/>
            <person name="Rokhsar D.S."/>
        </authorList>
    </citation>
    <scope>NUCLEOTIDE SEQUENCE [LARGE SCALE GENOMIC DNA]</scope>
</reference>
<dbReference type="HOGENOM" id="CLU_029966_0_0_1"/>
<dbReference type="FunFam" id="3.40.50.1000:FF:000086">
    <property type="entry name" value="LD24878p"/>
    <property type="match status" value="1"/>
</dbReference>
<dbReference type="Ensembl" id="ENSCINT00000018947.3">
    <property type="protein sequence ID" value="ENSCINP00000018947.3"/>
    <property type="gene ID" value="ENSCING00000009319.3"/>
</dbReference>
<dbReference type="PANTHER" id="PTHR12103">
    <property type="entry name" value="5'-NUCLEOTIDASE DOMAIN-CONTAINING"/>
    <property type="match status" value="1"/>
</dbReference>
<dbReference type="InterPro" id="IPR036412">
    <property type="entry name" value="HAD-like_sf"/>
</dbReference>
<evidence type="ECO:0000313" key="7">
    <source>
        <dbReference type="Ensembl" id="ENSCINP00000018947.3"/>
    </source>
</evidence>
<dbReference type="GO" id="GO:0008253">
    <property type="term" value="F:5'-nucleotidase activity"/>
    <property type="evidence" value="ECO:0000318"/>
    <property type="project" value="GO_Central"/>
</dbReference>
<dbReference type="InParanoid" id="F6ZMG2"/>
<proteinExistence type="inferred from homology"/>
<dbReference type="Gene3D" id="3.40.50.1000">
    <property type="entry name" value="HAD superfamily/HAD-like"/>
    <property type="match status" value="1"/>
</dbReference>